<gene>
    <name evidence="1" type="ORF">ETSY2_51040</name>
</gene>
<reference evidence="1 2" key="1">
    <citation type="journal article" date="2014" name="Nature">
        <title>An environmental bacterial taxon with a large and distinct metabolic repertoire.</title>
        <authorList>
            <person name="Wilson M.C."/>
            <person name="Mori T."/>
            <person name="Ruckert C."/>
            <person name="Uria A.R."/>
            <person name="Helf M.J."/>
            <person name="Takada K."/>
            <person name="Gernert C."/>
            <person name="Steffens U.A."/>
            <person name="Heycke N."/>
            <person name="Schmitt S."/>
            <person name="Rinke C."/>
            <person name="Helfrich E.J."/>
            <person name="Brachmann A.O."/>
            <person name="Gurgui C."/>
            <person name="Wakimoto T."/>
            <person name="Kracht M."/>
            <person name="Crusemann M."/>
            <person name="Hentschel U."/>
            <person name="Abe I."/>
            <person name="Matsunaga S."/>
            <person name="Kalinowski J."/>
            <person name="Takeyama H."/>
            <person name="Piel J."/>
        </authorList>
    </citation>
    <scope>NUCLEOTIDE SEQUENCE [LARGE SCALE GENOMIC DNA]</scope>
    <source>
        <strain evidence="2">TSY2</strain>
    </source>
</reference>
<name>W4L6C5_9BACT</name>
<sequence length="35" mass="4045">MDQVGHNIYMEKPDLVAEAAHQFFTSGQGWQHEEN</sequence>
<dbReference type="HOGENOM" id="CLU_3363963_0_0_7"/>
<dbReference type="Proteomes" id="UP000019140">
    <property type="component" value="Unassembled WGS sequence"/>
</dbReference>
<evidence type="ECO:0000313" key="1">
    <source>
        <dbReference type="EMBL" id="ETW93648.1"/>
    </source>
</evidence>
<dbReference type="EMBL" id="AZHX01002606">
    <property type="protein sequence ID" value="ETW93648.1"/>
    <property type="molecule type" value="Genomic_DNA"/>
</dbReference>
<keyword evidence="2" id="KW-1185">Reference proteome</keyword>
<dbReference type="AlphaFoldDB" id="W4L6C5"/>
<accession>W4L6C5</accession>
<organism evidence="1 2">
    <name type="scientific">Candidatus Entotheonella gemina</name>
    <dbReference type="NCBI Taxonomy" id="1429439"/>
    <lineage>
        <taxon>Bacteria</taxon>
        <taxon>Pseudomonadati</taxon>
        <taxon>Nitrospinota/Tectimicrobiota group</taxon>
        <taxon>Candidatus Tectimicrobiota</taxon>
        <taxon>Candidatus Entotheonellia</taxon>
        <taxon>Candidatus Entotheonellales</taxon>
        <taxon>Candidatus Entotheonellaceae</taxon>
        <taxon>Candidatus Entotheonella</taxon>
    </lineage>
</organism>
<proteinExistence type="predicted"/>
<protein>
    <submittedName>
        <fullName evidence="1">Uncharacterized protein</fullName>
    </submittedName>
</protein>
<comment type="caution">
    <text evidence="1">The sequence shown here is derived from an EMBL/GenBank/DDBJ whole genome shotgun (WGS) entry which is preliminary data.</text>
</comment>
<evidence type="ECO:0000313" key="2">
    <source>
        <dbReference type="Proteomes" id="UP000019140"/>
    </source>
</evidence>